<sequence length="424" mass="45073">MTTQTPYGPASAENPQLAWGHAQYPPAEYQHMEYPQQAAPAYPSQDSPAYPQPSAPASAEQGAPAYSQQAAAGYPQQATPGYSQHATPGYQQATPGYQHAAPAYAQQATPSYQHAAPAYPRIDAAGYPQQATPAYPQPGAPLYPQEGATGYPEPVAYAEPTVPGEMEPAYPVADWYQEQQEATGVSAPDTTGFPGIQHPGESAYSDVAHEVERAPQQQAAYPPSAYPTAPPWAAPNAAPPAAPVAGEEADALVVTPYGVVPQVGGLLVPYPEEMRNAPRAQAPAVWPVAAFTFFFWVLGAISAARRSDHARRGRNSVAPYWVTYGIVLAVSAFFWGVMGLAVGKPLLESMRESATVAALEENVLHDGQLEKANISASSADCRAAGDWTGGRRDFLCELKLSDGRTGRVLVNADEQGSWRPLEDK</sequence>
<evidence type="ECO:0000256" key="1">
    <source>
        <dbReference type="SAM" id="MobiDB-lite"/>
    </source>
</evidence>
<name>A0A1K0H0V0_9ACTN</name>
<reference evidence="3 4" key="1">
    <citation type="submission" date="2016-09" db="EMBL/GenBank/DDBJ databases">
        <title>Couchioplanes caeruleus draft genome sequence.</title>
        <authorList>
            <person name="Sheehan J."/>
            <person name="Caffrey P."/>
        </authorList>
    </citation>
    <scope>NUCLEOTIDE SEQUENCE [LARGE SCALE GENOMIC DNA]</scope>
    <source>
        <strain evidence="3 4">DSM 43634</strain>
    </source>
</reference>
<feature type="transmembrane region" description="Helical" evidence="2">
    <location>
        <begin position="284"/>
        <end position="301"/>
    </location>
</feature>
<dbReference type="EMBL" id="MEIA01000058">
    <property type="protein sequence ID" value="OJF15331.1"/>
    <property type="molecule type" value="Genomic_DNA"/>
</dbReference>
<keyword evidence="2" id="KW-1133">Transmembrane helix</keyword>
<keyword evidence="2" id="KW-0472">Membrane</keyword>
<proteinExistence type="predicted"/>
<feature type="compositionally biased region" description="Low complexity" evidence="1">
    <location>
        <begin position="55"/>
        <end position="66"/>
    </location>
</feature>
<comment type="caution">
    <text evidence="3">The sequence shown here is derived from an EMBL/GenBank/DDBJ whole genome shotgun (WGS) entry which is preliminary data.</text>
</comment>
<feature type="region of interest" description="Disordered" evidence="1">
    <location>
        <begin position="1"/>
        <end position="93"/>
    </location>
</feature>
<keyword evidence="4" id="KW-1185">Reference proteome</keyword>
<dbReference type="Proteomes" id="UP000182486">
    <property type="component" value="Unassembled WGS sequence"/>
</dbReference>
<accession>A0A1K0H0V0</accession>
<protein>
    <submittedName>
        <fullName evidence="3">Uncharacterized protein</fullName>
    </submittedName>
</protein>
<dbReference type="RefSeq" id="WP_071803577.1">
    <property type="nucleotide sequence ID" value="NZ_MEIA01000058.1"/>
</dbReference>
<keyword evidence="2" id="KW-0812">Transmembrane</keyword>
<evidence type="ECO:0000256" key="2">
    <source>
        <dbReference type="SAM" id="Phobius"/>
    </source>
</evidence>
<evidence type="ECO:0000313" key="4">
    <source>
        <dbReference type="Proteomes" id="UP000182486"/>
    </source>
</evidence>
<evidence type="ECO:0000313" key="3">
    <source>
        <dbReference type="EMBL" id="OJF15331.1"/>
    </source>
</evidence>
<feature type="compositionally biased region" description="Polar residues" evidence="1">
    <location>
        <begin position="76"/>
        <end position="93"/>
    </location>
</feature>
<gene>
    <name evidence="3" type="ORF">BG844_05140</name>
</gene>
<dbReference type="AlphaFoldDB" id="A0A1K0H0V0"/>
<organism evidence="3 4">
    <name type="scientific">Couchioplanes caeruleus subsp. caeruleus</name>
    <dbReference type="NCBI Taxonomy" id="56427"/>
    <lineage>
        <taxon>Bacteria</taxon>
        <taxon>Bacillati</taxon>
        <taxon>Actinomycetota</taxon>
        <taxon>Actinomycetes</taxon>
        <taxon>Micromonosporales</taxon>
        <taxon>Micromonosporaceae</taxon>
        <taxon>Couchioplanes</taxon>
    </lineage>
</organism>
<feature type="transmembrane region" description="Helical" evidence="2">
    <location>
        <begin position="321"/>
        <end position="342"/>
    </location>
</feature>